<accession>A0A160T8E6</accession>
<name>A0A160T8E6_9CHLR</name>
<proteinExistence type="predicted"/>
<organism evidence="2 3">
    <name type="scientific">Candidatus Promineifilum breve</name>
    <dbReference type="NCBI Taxonomy" id="1806508"/>
    <lineage>
        <taxon>Bacteria</taxon>
        <taxon>Bacillati</taxon>
        <taxon>Chloroflexota</taxon>
        <taxon>Ardenticatenia</taxon>
        <taxon>Candidatus Promineifilales</taxon>
        <taxon>Candidatus Promineifilaceae</taxon>
        <taxon>Candidatus Promineifilum</taxon>
    </lineage>
</organism>
<protein>
    <submittedName>
        <fullName evidence="2">Uncharacterized protein</fullName>
    </submittedName>
</protein>
<dbReference type="AlphaFoldDB" id="A0A160T8E6"/>
<dbReference type="Proteomes" id="UP000215027">
    <property type="component" value="Chromosome II"/>
</dbReference>
<keyword evidence="1" id="KW-0812">Transmembrane</keyword>
<gene>
    <name evidence="2" type="ORF">CFX0092_B0465</name>
</gene>
<sequence>MDLLGGFGRQAAGFHERQQGVALLGFPQPGRIEPEAGQHARFDALIILGGEQFVAPFGQQAEEVGPLPAGAWVDHPIFAHAGAGFVLGAVGVCCMITSRARRTIGTPIIVLKWYEIKRQGTRSVLAAASPDN</sequence>
<keyword evidence="1" id="KW-1133">Transmembrane helix</keyword>
<dbReference type="EMBL" id="LN890656">
    <property type="protein sequence ID" value="CUS05999.1"/>
    <property type="molecule type" value="Genomic_DNA"/>
</dbReference>
<feature type="transmembrane region" description="Helical" evidence="1">
    <location>
        <begin position="77"/>
        <end position="97"/>
    </location>
</feature>
<evidence type="ECO:0000313" key="3">
    <source>
        <dbReference type="Proteomes" id="UP000215027"/>
    </source>
</evidence>
<keyword evidence="3" id="KW-1185">Reference proteome</keyword>
<keyword evidence="1" id="KW-0472">Membrane</keyword>
<evidence type="ECO:0000256" key="1">
    <source>
        <dbReference type="SAM" id="Phobius"/>
    </source>
</evidence>
<dbReference type="KEGG" id="pbf:CFX0092_B0465"/>
<evidence type="ECO:0000313" key="2">
    <source>
        <dbReference type="EMBL" id="CUS05999.1"/>
    </source>
</evidence>
<reference evidence="2" key="1">
    <citation type="submission" date="2016-01" db="EMBL/GenBank/DDBJ databases">
        <authorList>
            <person name="Mcilroy J.S."/>
            <person name="Karst M S."/>
            <person name="Albertsen M."/>
        </authorList>
    </citation>
    <scope>NUCLEOTIDE SEQUENCE</scope>
    <source>
        <strain evidence="2">Cfx-K</strain>
    </source>
</reference>